<evidence type="ECO:0000256" key="1">
    <source>
        <dbReference type="SAM" id="SignalP"/>
    </source>
</evidence>
<dbReference type="Proteomes" id="UP000731907">
    <property type="component" value="Unassembled WGS sequence"/>
</dbReference>
<name>A0ABS6J1F7_9RHOB</name>
<dbReference type="SMART" id="SM00213">
    <property type="entry name" value="UBQ"/>
    <property type="match status" value="1"/>
</dbReference>
<dbReference type="Pfam" id="PF00240">
    <property type="entry name" value="ubiquitin"/>
    <property type="match status" value="1"/>
</dbReference>
<accession>A0ABS6J1F7</accession>
<feature type="chain" id="PRO_5046622328" evidence="1">
    <location>
        <begin position="22"/>
        <end position="376"/>
    </location>
</feature>
<protein>
    <submittedName>
        <fullName evidence="3">Ubiquitin family protein</fullName>
    </submittedName>
</protein>
<dbReference type="CDD" id="cd01803">
    <property type="entry name" value="Ubl_ubiquitin"/>
    <property type="match status" value="1"/>
</dbReference>
<evidence type="ECO:0000313" key="4">
    <source>
        <dbReference type="Proteomes" id="UP000731907"/>
    </source>
</evidence>
<comment type="caution">
    <text evidence="3">The sequence shown here is derived from an EMBL/GenBank/DDBJ whole genome shotgun (WGS) entry which is preliminary data.</text>
</comment>
<feature type="signal peptide" evidence="1">
    <location>
        <begin position="1"/>
        <end position="21"/>
    </location>
</feature>
<dbReference type="RefSeq" id="WP_217765549.1">
    <property type="nucleotide sequence ID" value="NZ_JAAATX020000004.1"/>
</dbReference>
<sequence length="376" mass="38471">MFRAILAAAAVCIATAQAAQAMQIFVKTLTGKTITLDVEPSDTIENVKQKIQDKEGIPPDQQRLIFAGKQLEDGRTLSDYNIQKESTLHLVLRLRGPATSALTGAEAVVQVQTVTDLVAGRVQAGLAGAMASGPVVLSTSGTGQEMAVWASVSGIGLSGGDGSGGSLTLGADILLDTGGLAGLYLAQDWIEVTQGATVMKARTPAIGLYLGLPLQGGLMLDGHVGLARPDYATGDAAFDGKRMMVAAGLGGTWQAGPAVLMPAIRAMGYRERVGAHRSGTADVAEEIRDFWSVSAVLRAEAASPLAGGWVPYGSLATGRVRMASSLDGVASHAAPQAELGVTGSVGAGHLSVALAGGAVTETERGYRLTLSYALAF</sequence>
<evidence type="ECO:0000259" key="2">
    <source>
        <dbReference type="PROSITE" id="PS50053"/>
    </source>
</evidence>
<dbReference type="InterPro" id="IPR050158">
    <property type="entry name" value="Ubiquitin_ubiquitin-like"/>
</dbReference>
<dbReference type="PANTHER" id="PTHR10666">
    <property type="entry name" value="UBIQUITIN"/>
    <property type="match status" value="1"/>
</dbReference>
<keyword evidence="1" id="KW-0732">Signal</keyword>
<dbReference type="PROSITE" id="PS50053">
    <property type="entry name" value="UBIQUITIN_2"/>
    <property type="match status" value="1"/>
</dbReference>
<feature type="domain" description="Ubiquitin-like" evidence="2">
    <location>
        <begin position="22"/>
        <end position="97"/>
    </location>
</feature>
<dbReference type="InterPro" id="IPR000626">
    <property type="entry name" value="Ubiquitin-like_dom"/>
</dbReference>
<reference evidence="3 4" key="1">
    <citation type="submission" date="2021-06" db="EMBL/GenBank/DDBJ databases">
        <title>Rhodobacteraceae bacterium strain HSP-20.</title>
        <authorList>
            <person name="Chen W.-M."/>
        </authorList>
    </citation>
    <scope>NUCLEOTIDE SEQUENCE [LARGE SCALE GENOMIC DNA]</scope>
    <source>
        <strain evidence="3 4">HSP-20</strain>
    </source>
</reference>
<evidence type="ECO:0000313" key="3">
    <source>
        <dbReference type="EMBL" id="MBU9697428.1"/>
    </source>
</evidence>
<organism evidence="3 4">
    <name type="scientific">Paragemmobacter amnigenus</name>
    <dbReference type="NCBI Taxonomy" id="2852097"/>
    <lineage>
        <taxon>Bacteria</taxon>
        <taxon>Pseudomonadati</taxon>
        <taxon>Pseudomonadota</taxon>
        <taxon>Alphaproteobacteria</taxon>
        <taxon>Rhodobacterales</taxon>
        <taxon>Paracoccaceae</taxon>
        <taxon>Paragemmobacter</taxon>
    </lineage>
</organism>
<gene>
    <name evidence="3" type="ORF">GU927_006160</name>
</gene>
<proteinExistence type="predicted"/>
<dbReference type="EMBL" id="JAAATX020000004">
    <property type="protein sequence ID" value="MBU9697428.1"/>
    <property type="molecule type" value="Genomic_DNA"/>
</dbReference>
<dbReference type="PROSITE" id="PS00299">
    <property type="entry name" value="UBIQUITIN_1"/>
    <property type="match status" value="1"/>
</dbReference>
<keyword evidence="4" id="KW-1185">Reference proteome</keyword>
<dbReference type="InterPro" id="IPR019954">
    <property type="entry name" value="Ubiquitin_CS"/>
</dbReference>